<feature type="region of interest" description="Disordered" evidence="1">
    <location>
        <begin position="1"/>
        <end position="24"/>
    </location>
</feature>
<evidence type="ECO:0000313" key="3">
    <source>
        <dbReference type="EMBL" id="MDG3586756.1"/>
    </source>
</evidence>
<comment type="caution">
    <text evidence="3">The sequence shown here is derived from an EMBL/GenBank/DDBJ whole genome shotgun (WGS) entry which is preliminary data.</text>
</comment>
<evidence type="ECO:0000256" key="1">
    <source>
        <dbReference type="SAM" id="MobiDB-lite"/>
    </source>
</evidence>
<name>A0ABT6FU07_9FLAO</name>
<protein>
    <submittedName>
        <fullName evidence="3">Alpha/beta hydrolase</fullName>
    </submittedName>
</protein>
<dbReference type="Gene3D" id="3.40.50.1820">
    <property type="entry name" value="alpha/beta hydrolase"/>
    <property type="match status" value="1"/>
</dbReference>
<dbReference type="EMBL" id="JAPMUA010000004">
    <property type="protein sequence ID" value="MDG3586756.1"/>
    <property type="molecule type" value="Genomic_DNA"/>
</dbReference>
<dbReference type="Pfam" id="PF12146">
    <property type="entry name" value="Hydrolase_4"/>
    <property type="match status" value="1"/>
</dbReference>
<dbReference type="SUPFAM" id="SSF53474">
    <property type="entry name" value="alpha/beta-Hydrolases"/>
    <property type="match status" value="1"/>
</dbReference>
<dbReference type="RefSeq" id="WP_277900478.1">
    <property type="nucleotide sequence ID" value="NZ_JAPMUA010000004.1"/>
</dbReference>
<proteinExistence type="predicted"/>
<organism evidence="3 4">
    <name type="scientific">Galbibacter pacificus</name>
    <dbReference type="NCBI Taxonomy" id="2996052"/>
    <lineage>
        <taxon>Bacteria</taxon>
        <taxon>Pseudomonadati</taxon>
        <taxon>Bacteroidota</taxon>
        <taxon>Flavobacteriia</taxon>
        <taxon>Flavobacteriales</taxon>
        <taxon>Flavobacteriaceae</taxon>
        <taxon>Galbibacter</taxon>
    </lineage>
</organism>
<accession>A0ABT6FU07</accession>
<reference evidence="3" key="1">
    <citation type="submission" date="2022-11" db="EMBL/GenBank/DDBJ databases">
        <title>High-quality draft genome sequence of Galbibacter sp. strain CMA-7.</title>
        <authorList>
            <person name="Wei L."/>
            <person name="Dong C."/>
            <person name="Shao Z."/>
        </authorList>
    </citation>
    <scope>NUCLEOTIDE SEQUENCE</scope>
    <source>
        <strain evidence="3">CMA-7</strain>
    </source>
</reference>
<keyword evidence="4" id="KW-1185">Reference proteome</keyword>
<evidence type="ECO:0000313" key="4">
    <source>
        <dbReference type="Proteomes" id="UP001153642"/>
    </source>
</evidence>
<keyword evidence="3" id="KW-0378">Hydrolase</keyword>
<dbReference type="Proteomes" id="UP001153642">
    <property type="component" value="Unassembled WGS sequence"/>
</dbReference>
<evidence type="ECO:0000259" key="2">
    <source>
        <dbReference type="Pfam" id="PF12146"/>
    </source>
</evidence>
<gene>
    <name evidence="3" type="ORF">OSR52_12840</name>
</gene>
<dbReference type="InterPro" id="IPR022742">
    <property type="entry name" value="Hydrolase_4"/>
</dbReference>
<dbReference type="InterPro" id="IPR029058">
    <property type="entry name" value="AB_hydrolase_fold"/>
</dbReference>
<feature type="domain" description="Serine aminopeptidase S33" evidence="2">
    <location>
        <begin position="133"/>
        <end position="225"/>
    </location>
</feature>
<sequence length="339" mass="38460">MENQVNLAGSERASTHKSRLSKERMENAVKQLNEISESDYEKVMGLVNVCKPFRSIIHKTPDDYGMTDWKDVFLKGIDGVPLDGWYIPAKGGESNKLVIFNHALPMCRSGFQGHLGEPFSGYDNVEIDFVIQMKHLTDAGYNVLAYDIRNHGRSGSSNNGVSGIGQLEWRDCAGVKQYVDNHPRLSKMKVALYSQCMGGNSQYEAISRHPELFENVKCMVSPMVVSMRAIYEAFSSLQGVSQYLDLVDFELLKAGGWLMDEMTPHTAAPDVKMPVFMIQVKDDAWTKNPEDGQKTFDLLGSEEKEIHWIENTDKRFKDGYNYFGRHPEKVLAFLDKYMK</sequence>
<dbReference type="GO" id="GO:0016787">
    <property type="term" value="F:hydrolase activity"/>
    <property type="evidence" value="ECO:0007669"/>
    <property type="project" value="UniProtKB-KW"/>
</dbReference>